<gene>
    <name evidence="3" type="ORF">FDP41_012276</name>
</gene>
<dbReference type="GO" id="GO:0006102">
    <property type="term" value="P:isocitrate metabolic process"/>
    <property type="evidence" value="ECO:0007669"/>
    <property type="project" value="TreeGrafter"/>
</dbReference>
<dbReference type="GO" id="GO:0009085">
    <property type="term" value="P:lysine biosynthetic process"/>
    <property type="evidence" value="ECO:0007669"/>
    <property type="project" value="TreeGrafter"/>
</dbReference>
<dbReference type="SUPFAM" id="SSF53659">
    <property type="entry name" value="Isocitrate/Isopropylmalate dehydrogenase-like"/>
    <property type="match status" value="1"/>
</dbReference>
<dbReference type="SMART" id="SM01329">
    <property type="entry name" value="Iso_dh"/>
    <property type="match status" value="1"/>
</dbReference>
<dbReference type="InterPro" id="IPR019818">
    <property type="entry name" value="IsoCit/isopropylmalate_DH_CS"/>
</dbReference>
<reference evidence="3 4" key="1">
    <citation type="journal article" date="2019" name="Sci. Rep.">
        <title>Nanopore sequencing improves the draft genome of the human pathogenic amoeba Naegleria fowleri.</title>
        <authorList>
            <person name="Liechti N."/>
            <person name="Schurch N."/>
            <person name="Bruggmann R."/>
            <person name="Wittwer M."/>
        </authorList>
    </citation>
    <scope>NUCLEOTIDE SEQUENCE [LARGE SCALE GENOMIC DNA]</scope>
    <source>
        <strain evidence="3 4">ATCC 30894</strain>
    </source>
</reference>
<comment type="similarity">
    <text evidence="1">Belongs to the isocitrate and isopropylmalate dehydrogenases family.</text>
</comment>
<dbReference type="GO" id="GO:0006099">
    <property type="term" value="P:tricarboxylic acid cycle"/>
    <property type="evidence" value="ECO:0007669"/>
    <property type="project" value="TreeGrafter"/>
</dbReference>
<dbReference type="GO" id="GO:0047046">
    <property type="term" value="F:homoisocitrate dehydrogenase activity"/>
    <property type="evidence" value="ECO:0007669"/>
    <property type="project" value="TreeGrafter"/>
</dbReference>
<dbReference type="InterPro" id="IPR024084">
    <property type="entry name" value="IsoPropMal-DH-like_dom"/>
</dbReference>
<dbReference type="AlphaFoldDB" id="A0A6A5C8L3"/>
<dbReference type="RefSeq" id="XP_044566332.1">
    <property type="nucleotide sequence ID" value="XM_044702777.1"/>
</dbReference>
<dbReference type="PANTHER" id="PTHR11835">
    <property type="entry name" value="DECARBOXYLATING DEHYDROGENASES-ISOCITRATE, ISOPROPYLMALATE, TARTRATE"/>
    <property type="match status" value="1"/>
</dbReference>
<evidence type="ECO:0000259" key="2">
    <source>
        <dbReference type="SMART" id="SM01329"/>
    </source>
</evidence>
<dbReference type="GO" id="GO:0051287">
    <property type="term" value="F:NAD binding"/>
    <property type="evidence" value="ECO:0007669"/>
    <property type="project" value="InterPro"/>
</dbReference>
<dbReference type="PANTHER" id="PTHR11835:SF48">
    <property type="entry name" value="HOMOISOCITRATE DEHYDROGENASE, MITOCHONDRIAL"/>
    <property type="match status" value="1"/>
</dbReference>
<dbReference type="OrthoDB" id="10261637at2759"/>
<dbReference type="GeneID" id="68119491"/>
<accession>A0A6A5C8L3</accession>
<dbReference type="Proteomes" id="UP000444721">
    <property type="component" value="Unassembled WGS sequence"/>
</dbReference>
<evidence type="ECO:0000256" key="1">
    <source>
        <dbReference type="ARBA" id="ARBA00007769"/>
    </source>
</evidence>
<dbReference type="GO" id="GO:0005739">
    <property type="term" value="C:mitochondrion"/>
    <property type="evidence" value="ECO:0007669"/>
    <property type="project" value="TreeGrafter"/>
</dbReference>
<dbReference type="VEuPathDB" id="AmoebaDB:NF0052440"/>
<protein>
    <recommendedName>
        <fullName evidence="2">Isopropylmalate dehydrogenase-like domain-containing protein</fullName>
    </recommendedName>
</protein>
<dbReference type="Gene3D" id="3.40.718.10">
    <property type="entry name" value="Isopropylmalate Dehydrogenase"/>
    <property type="match status" value="1"/>
</dbReference>
<dbReference type="PROSITE" id="PS00470">
    <property type="entry name" value="IDH_IMDH"/>
    <property type="match status" value="1"/>
</dbReference>
<dbReference type="Pfam" id="PF00180">
    <property type="entry name" value="Iso_dh"/>
    <property type="match status" value="1"/>
</dbReference>
<keyword evidence="4" id="KW-1185">Reference proteome</keyword>
<name>A0A6A5C8L3_NAEFO</name>
<dbReference type="GO" id="GO:0004449">
    <property type="term" value="F:isocitrate dehydrogenase (NAD+) activity"/>
    <property type="evidence" value="ECO:0007669"/>
    <property type="project" value="TreeGrafter"/>
</dbReference>
<dbReference type="OMA" id="DSFVMGE"/>
<proteinExistence type="inferred from homology"/>
<comment type="caution">
    <text evidence="3">The sequence shown here is derived from an EMBL/GenBank/DDBJ whole genome shotgun (WGS) entry which is preliminary data.</text>
</comment>
<dbReference type="GO" id="GO:0000287">
    <property type="term" value="F:magnesium ion binding"/>
    <property type="evidence" value="ECO:0007669"/>
    <property type="project" value="InterPro"/>
</dbReference>
<evidence type="ECO:0000313" key="4">
    <source>
        <dbReference type="Proteomes" id="UP000444721"/>
    </source>
</evidence>
<organism evidence="3 4">
    <name type="scientific">Naegleria fowleri</name>
    <name type="common">Brain eating amoeba</name>
    <dbReference type="NCBI Taxonomy" id="5763"/>
    <lineage>
        <taxon>Eukaryota</taxon>
        <taxon>Discoba</taxon>
        <taxon>Heterolobosea</taxon>
        <taxon>Tetramitia</taxon>
        <taxon>Eutetramitia</taxon>
        <taxon>Vahlkampfiidae</taxon>
        <taxon>Naegleria</taxon>
    </lineage>
</organism>
<dbReference type="VEuPathDB" id="AmoebaDB:NfTy_039260"/>
<dbReference type="EMBL" id="VFQX01000013">
    <property type="protein sequence ID" value="KAF0981619.1"/>
    <property type="molecule type" value="Genomic_DNA"/>
</dbReference>
<feature type="domain" description="Isopropylmalate dehydrogenase-like" evidence="2">
    <location>
        <begin position="35"/>
        <end position="382"/>
    </location>
</feature>
<dbReference type="VEuPathDB" id="AmoebaDB:FDP41_012276"/>
<evidence type="ECO:0000313" key="3">
    <source>
        <dbReference type="EMBL" id="KAF0981619.1"/>
    </source>
</evidence>
<sequence>MFKSIIIGCSSSSIHSLFSLITKQSHQQLRNVQKVIGVIPADGIGKEVVPAAIQVMNAAIEKSIQAKQQDFSLKYIPLEAGWETFEKSGKSLPSETVEALKTKCDGAIFGSVQSPSHKVEGYSSPIVAMRKLVDLYANIRPCQDTKKGIDMLIVRENTECLYIKKEKLSVDPQTGEKIAVAERLITERSSKRIAEMAFKLAIQRNKNHFPKVTIVHKSNVLSVSDGLFRESCLQVAKKYPQVKVEEQLVDSMVYKMILDPTQYDVVVAPNLYGDILSDAASAFVGGLGVTGSANMGDSFALVEPVHGSAPDIYGKGVANPIATIRACAMLLRFLQERDPQCSFLNSIADQMEKAVDVVMNDKNVVSPDLGGKGNTETLVNAIIKNL</sequence>